<organism evidence="1 2">
    <name type="scientific">Streptomyces agglomeratus</name>
    <dbReference type="NCBI Taxonomy" id="285458"/>
    <lineage>
        <taxon>Bacteria</taxon>
        <taxon>Bacillati</taxon>
        <taxon>Actinomycetota</taxon>
        <taxon>Actinomycetes</taxon>
        <taxon>Kitasatosporales</taxon>
        <taxon>Streptomycetaceae</taxon>
        <taxon>Streptomyces</taxon>
    </lineage>
</organism>
<dbReference type="Proteomes" id="UP000095759">
    <property type="component" value="Unassembled WGS sequence"/>
</dbReference>
<dbReference type="SUPFAM" id="SSF56059">
    <property type="entry name" value="Glutathione synthetase ATP-binding domain-like"/>
    <property type="match status" value="1"/>
</dbReference>
<evidence type="ECO:0000313" key="2">
    <source>
        <dbReference type="Proteomes" id="UP000095759"/>
    </source>
</evidence>
<evidence type="ECO:0000313" key="1">
    <source>
        <dbReference type="EMBL" id="OEJ23995.1"/>
    </source>
</evidence>
<accession>A0A1E5P380</accession>
<dbReference type="AlphaFoldDB" id="A0A1E5P380"/>
<protein>
    <recommendedName>
        <fullName evidence="3">Glutathionylspermidine synthase pre-ATP-grasp-like domain-containing protein</fullName>
    </recommendedName>
</protein>
<dbReference type="STRING" id="285458.BGM19_31390"/>
<dbReference type="EMBL" id="MEHJ01000001">
    <property type="protein sequence ID" value="OEJ23995.1"/>
    <property type="molecule type" value="Genomic_DNA"/>
</dbReference>
<dbReference type="RefSeq" id="WP_069933400.1">
    <property type="nucleotide sequence ID" value="NZ_MEHJ01000001.1"/>
</dbReference>
<proteinExistence type="predicted"/>
<comment type="caution">
    <text evidence="1">The sequence shown here is derived from an EMBL/GenBank/DDBJ whole genome shotgun (WGS) entry which is preliminary data.</text>
</comment>
<evidence type="ECO:0008006" key="3">
    <source>
        <dbReference type="Google" id="ProtNLM"/>
    </source>
</evidence>
<reference evidence="1 2" key="1">
    <citation type="submission" date="2016-08" db="EMBL/GenBank/DDBJ databases">
        <title>Complete genome sequence of Streptomyces agglomeratus strain 6-3-2, a novel anti-MRSA actinomycete isolated from Wuli of Tebit, China.</title>
        <authorList>
            <person name="Chen X."/>
        </authorList>
    </citation>
    <scope>NUCLEOTIDE SEQUENCE [LARGE SCALE GENOMIC DNA]</scope>
    <source>
        <strain evidence="1 2">6-3-2</strain>
    </source>
</reference>
<gene>
    <name evidence="1" type="ORF">AS594_05405</name>
</gene>
<keyword evidence="2" id="KW-1185">Reference proteome</keyword>
<name>A0A1E5P380_9ACTN</name>
<dbReference type="OrthoDB" id="5486793at2"/>
<sequence length="450" mass="50196">MEHTSTAAQGTAAPALYATDPRLLLNAFDHQFRGFRSFWFDRIAPAGPVVRPAAQGEELERASAYLAGLLRRAVRSLGGDCVTRHRALGLDERLTDFYADEEFENTYATVMGRPDVILTESGWKFIEFNFCSSTGGQVYAHLLNELWRQLLPDTALATLTLADPLKARGDMLRTVLEDLGLDPYVALVGYLPDVFLTDTGGSRRYYEIEVDSLRKSGIRAEYFDTDEFIEALGTRRGEFPLVLERTVPQEWIDAGRGLDPLLRIRKCGSAVLTPQSSYQAANKQLFALLSKGQEWMTDRDRAFVQQYIPWSRGTREETVEFEGESWKLDELLRERRADFVLKRSDGDQNFDVHIGSRTDASAWEDVIVKARTAGTWIAQEAVHSTEMHADVFDCDRGEYLGISTRAVFGPLFMGGRMTGCVVRYDVPAPGNAAPGTAGSSILGSVGWYAD</sequence>